<organism evidence="1 2">
    <name type="scientific">Paenibacillus vulneris</name>
    <dbReference type="NCBI Taxonomy" id="1133364"/>
    <lineage>
        <taxon>Bacteria</taxon>
        <taxon>Bacillati</taxon>
        <taxon>Bacillota</taxon>
        <taxon>Bacilli</taxon>
        <taxon>Bacillales</taxon>
        <taxon>Paenibacillaceae</taxon>
        <taxon>Paenibacillus</taxon>
    </lineage>
</organism>
<dbReference type="EMBL" id="JBHTLU010000012">
    <property type="protein sequence ID" value="MFD1219654.1"/>
    <property type="molecule type" value="Genomic_DNA"/>
</dbReference>
<proteinExistence type="predicted"/>
<name>A0ABW3UH44_9BACL</name>
<keyword evidence="2" id="KW-1185">Reference proteome</keyword>
<gene>
    <name evidence="1" type="ORF">ACFQ4B_05955</name>
</gene>
<reference evidence="2" key="1">
    <citation type="journal article" date="2019" name="Int. J. Syst. Evol. Microbiol.">
        <title>The Global Catalogue of Microorganisms (GCM) 10K type strain sequencing project: providing services to taxonomists for standard genome sequencing and annotation.</title>
        <authorList>
            <consortium name="The Broad Institute Genomics Platform"/>
            <consortium name="The Broad Institute Genome Sequencing Center for Infectious Disease"/>
            <person name="Wu L."/>
            <person name="Ma J."/>
        </authorList>
    </citation>
    <scope>NUCLEOTIDE SEQUENCE [LARGE SCALE GENOMIC DNA]</scope>
    <source>
        <strain evidence="2">CCUG 53270</strain>
    </source>
</reference>
<protein>
    <submittedName>
        <fullName evidence="1">Uncharacterized protein</fullName>
    </submittedName>
</protein>
<evidence type="ECO:0000313" key="1">
    <source>
        <dbReference type="EMBL" id="MFD1219654.1"/>
    </source>
</evidence>
<accession>A0ABW3UH44</accession>
<sequence>MNQQLIEVDQIEKADLVYIVSDHRKLGFTDDKYYPLYERNGEKFAIDDYGRDNYGIFSLVKTRLYKYSECSNIHSFPLIDNQNLHIEKVMGDSCRTLFHTYETLGIK</sequence>
<dbReference type="Proteomes" id="UP001597180">
    <property type="component" value="Unassembled WGS sequence"/>
</dbReference>
<comment type="caution">
    <text evidence="1">The sequence shown here is derived from an EMBL/GenBank/DDBJ whole genome shotgun (WGS) entry which is preliminary data.</text>
</comment>
<evidence type="ECO:0000313" key="2">
    <source>
        <dbReference type="Proteomes" id="UP001597180"/>
    </source>
</evidence>
<dbReference type="RefSeq" id="WP_345594849.1">
    <property type="nucleotide sequence ID" value="NZ_BAABJG010000055.1"/>
</dbReference>